<dbReference type="Proteomes" id="UP000037035">
    <property type="component" value="Unassembled WGS sequence"/>
</dbReference>
<gene>
    <name evidence="2" type="ORF">VP01_2750g3</name>
</gene>
<evidence type="ECO:0000256" key="1">
    <source>
        <dbReference type="SAM" id="Phobius"/>
    </source>
</evidence>
<evidence type="ECO:0000313" key="2">
    <source>
        <dbReference type="EMBL" id="KNZ55163.1"/>
    </source>
</evidence>
<comment type="caution">
    <text evidence="2">The sequence shown here is derived from an EMBL/GenBank/DDBJ whole genome shotgun (WGS) entry which is preliminary data.</text>
</comment>
<keyword evidence="1" id="KW-0472">Membrane</keyword>
<proteinExistence type="predicted"/>
<keyword evidence="1" id="KW-0812">Transmembrane</keyword>
<protein>
    <submittedName>
        <fullName evidence="2">Uncharacterized protein</fullName>
    </submittedName>
</protein>
<feature type="transmembrane region" description="Helical" evidence="1">
    <location>
        <begin position="260"/>
        <end position="280"/>
    </location>
</feature>
<dbReference type="AlphaFoldDB" id="A0A0L6V317"/>
<dbReference type="VEuPathDB" id="FungiDB:VP01_2750g3"/>
<keyword evidence="3" id="KW-1185">Reference proteome</keyword>
<organism evidence="2 3">
    <name type="scientific">Puccinia sorghi</name>
    <dbReference type="NCBI Taxonomy" id="27349"/>
    <lineage>
        <taxon>Eukaryota</taxon>
        <taxon>Fungi</taxon>
        <taxon>Dikarya</taxon>
        <taxon>Basidiomycota</taxon>
        <taxon>Pucciniomycotina</taxon>
        <taxon>Pucciniomycetes</taxon>
        <taxon>Pucciniales</taxon>
        <taxon>Pucciniaceae</taxon>
        <taxon>Puccinia</taxon>
    </lineage>
</organism>
<sequence>MIFTFVHSPVSNLLSQSKKAVFLSVMFFHFLTISEKKEKYQSFISYFLGLDVRKGGVLSMPFSTGLVLEVRLLLEHIFFLILVSLIAGGIGGLRGTGSYRSPLFGVDPVSITGFRDRSRRSNNVLPMHCCCRQVSEGFIINKSLSGEDCGEIYLRNFQKSQITLQDHKENVAPGKKVRNFHGGCFNVSQSYLSFYLFCIPPIFLLIIHLCLIMCYDSILILIRGKKDDATQSEPFNLKNFENQSTIEISQILITIIEVEIVLYSWSIAIIILKISIYFTIKLMCKDHCSRSQSDNAQDLFKIIERWIISKDVLIHVVFNQFGKEIILHVAYQNHQIFIQLQMIWSNFYGIGRQLKGKKNKNYHKLSPLLIYSYNSCFHKPPSSGDFLHGPITLKIPSAPL</sequence>
<feature type="transmembrane region" description="Helical" evidence="1">
    <location>
        <begin position="194"/>
        <end position="215"/>
    </location>
</feature>
<evidence type="ECO:0000313" key="3">
    <source>
        <dbReference type="Proteomes" id="UP000037035"/>
    </source>
</evidence>
<dbReference type="EMBL" id="LAVV01007669">
    <property type="protein sequence ID" value="KNZ55163.1"/>
    <property type="molecule type" value="Genomic_DNA"/>
</dbReference>
<name>A0A0L6V317_9BASI</name>
<keyword evidence="1" id="KW-1133">Transmembrane helix</keyword>
<accession>A0A0L6V317</accession>
<reference evidence="2 3" key="1">
    <citation type="submission" date="2015-08" db="EMBL/GenBank/DDBJ databases">
        <title>Next Generation Sequencing and Analysis of the Genome of Puccinia sorghi L Schw, the Causal Agent of Maize Common Rust.</title>
        <authorList>
            <person name="Rochi L."/>
            <person name="Burguener G."/>
            <person name="Darino M."/>
            <person name="Turjanski A."/>
            <person name="Kreff E."/>
            <person name="Dieguez M.J."/>
            <person name="Sacco F."/>
        </authorList>
    </citation>
    <scope>NUCLEOTIDE SEQUENCE [LARGE SCALE GENOMIC DNA]</scope>
    <source>
        <strain evidence="2 3">RO10H11247</strain>
    </source>
</reference>
<feature type="transmembrane region" description="Helical" evidence="1">
    <location>
        <begin position="72"/>
        <end position="93"/>
    </location>
</feature>